<protein>
    <submittedName>
        <fullName evidence="8">Aspartate aminotransferase family protein</fullName>
    </submittedName>
</protein>
<dbReference type="InterPro" id="IPR049704">
    <property type="entry name" value="Aminotrans_3_PPA_site"/>
</dbReference>
<dbReference type="InterPro" id="IPR005814">
    <property type="entry name" value="Aminotrans_3"/>
</dbReference>
<dbReference type="GO" id="GO:0030170">
    <property type="term" value="F:pyridoxal phosphate binding"/>
    <property type="evidence" value="ECO:0007669"/>
    <property type="project" value="InterPro"/>
</dbReference>
<dbReference type="InterPro" id="IPR015422">
    <property type="entry name" value="PyrdxlP-dep_Trfase_small"/>
</dbReference>
<evidence type="ECO:0000256" key="7">
    <source>
        <dbReference type="RuleBase" id="RU003560"/>
    </source>
</evidence>
<dbReference type="PANTHER" id="PTHR11986:SF79">
    <property type="entry name" value="ACETYLORNITHINE AMINOTRANSFERASE, MITOCHONDRIAL"/>
    <property type="match status" value="1"/>
</dbReference>
<keyword evidence="3" id="KW-0028">Amino-acid biosynthesis</keyword>
<dbReference type="AlphaFoldDB" id="A0AA97I293"/>
<dbReference type="CDD" id="cd00610">
    <property type="entry name" value="OAT_like"/>
    <property type="match status" value="1"/>
</dbReference>
<dbReference type="InterPro" id="IPR015421">
    <property type="entry name" value="PyrdxlP-dep_Trfase_major"/>
</dbReference>
<comment type="pathway">
    <text evidence="6">Amino-acid biosynthesis.</text>
</comment>
<comment type="similarity">
    <text evidence="7">Belongs to the class-III pyridoxal-phosphate-dependent aminotransferase family.</text>
</comment>
<dbReference type="InterPro" id="IPR050103">
    <property type="entry name" value="Class-III_PLP-dep_AT"/>
</dbReference>
<evidence type="ECO:0000256" key="4">
    <source>
        <dbReference type="ARBA" id="ARBA00022679"/>
    </source>
</evidence>
<dbReference type="GO" id="GO:0008483">
    <property type="term" value="F:transaminase activity"/>
    <property type="evidence" value="ECO:0007669"/>
    <property type="project" value="UniProtKB-KW"/>
</dbReference>
<dbReference type="GeneID" id="85228720"/>
<evidence type="ECO:0000256" key="3">
    <source>
        <dbReference type="ARBA" id="ARBA00022605"/>
    </source>
</evidence>
<dbReference type="FunFam" id="3.40.640.10:FF:000004">
    <property type="entry name" value="Acetylornithine aminotransferase"/>
    <property type="match status" value="1"/>
</dbReference>
<dbReference type="KEGG" id="mefw:F1737_01080"/>
<reference evidence="8 9" key="1">
    <citation type="submission" date="2019-09" db="EMBL/GenBank/DDBJ databases">
        <title>The complete genome of Methanoplanus sp. FWC-SCC4.</title>
        <authorList>
            <person name="Chen S.-C."/>
            <person name="Zhou Y.-Z."/>
            <person name="Lai M.-C."/>
        </authorList>
    </citation>
    <scope>NUCLEOTIDE SEQUENCE [LARGE SCALE GENOMIC DNA]</scope>
    <source>
        <strain evidence="8 9">FWC-SCC4</strain>
    </source>
</reference>
<comment type="cofactor">
    <cofactor evidence="1">
        <name>pyridoxal 5'-phosphate</name>
        <dbReference type="ChEBI" id="CHEBI:597326"/>
    </cofactor>
</comment>
<keyword evidence="2 8" id="KW-0032">Aminotransferase</keyword>
<dbReference type="EMBL" id="CP043875">
    <property type="protein sequence ID" value="WOF15373.1"/>
    <property type="molecule type" value="Genomic_DNA"/>
</dbReference>
<evidence type="ECO:0000313" key="9">
    <source>
        <dbReference type="Proteomes" id="UP001301797"/>
    </source>
</evidence>
<dbReference type="SUPFAM" id="SSF53383">
    <property type="entry name" value="PLP-dependent transferases"/>
    <property type="match status" value="1"/>
</dbReference>
<accession>A0AA97I293</accession>
<dbReference type="PROSITE" id="PS00600">
    <property type="entry name" value="AA_TRANSFER_CLASS_3"/>
    <property type="match status" value="1"/>
</dbReference>
<evidence type="ECO:0000256" key="6">
    <source>
        <dbReference type="ARBA" id="ARBA00029440"/>
    </source>
</evidence>
<keyword evidence="4" id="KW-0808">Transferase</keyword>
<dbReference type="NCBIfam" id="TIGR00707">
    <property type="entry name" value="argD"/>
    <property type="match status" value="1"/>
</dbReference>
<name>A0AA97I293_9EURY</name>
<dbReference type="PIRSF" id="PIRSF000521">
    <property type="entry name" value="Transaminase_4ab_Lys_Orn"/>
    <property type="match status" value="1"/>
</dbReference>
<dbReference type="GO" id="GO:0042802">
    <property type="term" value="F:identical protein binding"/>
    <property type="evidence" value="ECO:0007669"/>
    <property type="project" value="TreeGrafter"/>
</dbReference>
<dbReference type="InterPro" id="IPR015424">
    <property type="entry name" value="PyrdxlP-dep_Trfase"/>
</dbReference>
<gene>
    <name evidence="8" type="ORF">F1737_01080</name>
</gene>
<dbReference type="RefSeq" id="WP_317136943.1">
    <property type="nucleotide sequence ID" value="NZ_CP043875.1"/>
</dbReference>
<keyword evidence="9" id="KW-1185">Reference proteome</keyword>
<dbReference type="PANTHER" id="PTHR11986">
    <property type="entry name" value="AMINOTRANSFERASE CLASS III"/>
    <property type="match status" value="1"/>
</dbReference>
<dbReference type="GO" id="GO:0006526">
    <property type="term" value="P:L-arginine biosynthetic process"/>
    <property type="evidence" value="ECO:0007669"/>
    <property type="project" value="UniProtKB-ARBA"/>
</dbReference>
<dbReference type="Proteomes" id="UP001301797">
    <property type="component" value="Chromosome"/>
</dbReference>
<proteinExistence type="inferred from homology"/>
<evidence type="ECO:0000256" key="2">
    <source>
        <dbReference type="ARBA" id="ARBA00022576"/>
    </source>
</evidence>
<keyword evidence="5 7" id="KW-0663">Pyridoxal phosphate</keyword>
<evidence type="ECO:0000256" key="1">
    <source>
        <dbReference type="ARBA" id="ARBA00001933"/>
    </source>
</evidence>
<dbReference type="Gene3D" id="3.90.1150.10">
    <property type="entry name" value="Aspartate Aminotransferase, domain 1"/>
    <property type="match status" value="1"/>
</dbReference>
<sequence>MGNYQNSVNTKDLDSRYFMQAFGRDQKIVKGEGSYVWDESGKKYLDCVAGIAVCSTGHCHPKVVEAVCRQAKELIHISNLFYVPNQAELAEKMVEISGLKGGRAFFSNSGAEANEGAIKLARIITGKKKFVAFVDGFHGRTCGSLAVTYKPAIREPFEPLEPECTFVEYGDLKALKEAVDDDTAGVFVEGVQGEAGIVPAPEGFYEGVRKICDEKGALMICDEVQTGMGRTGKWFFYQNTSVTPDIVTIAKGIASGLPMGALVAAEGISFKASEHGSTFAGGPLVCAAALSTIDIIEEILPSVSEKGDRFAKGLSAHNPRFCGLMIGIPVGEEKCKDVYEECRRNGVIVNCASHGTIRLVPPLTISDEEIDKAVEVINAAIDKTDL</sequence>
<dbReference type="Gene3D" id="3.40.640.10">
    <property type="entry name" value="Type I PLP-dependent aspartate aminotransferase-like (Major domain)"/>
    <property type="match status" value="1"/>
</dbReference>
<organism evidence="8 9">
    <name type="scientific">Methanochimaera problematica</name>
    <dbReference type="NCBI Taxonomy" id="2609417"/>
    <lineage>
        <taxon>Archaea</taxon>
        <taxon>Methanobacteriati</taxon>
        <taxon>Methanobacteriota</taxon>
        <taxon>Stenosarchaea group</taxon>
        <taxon>Methanomicrobia</taxon>
        <taxon>Methanomicrobiales</taxon>
        <taxon>Methanomicrobiaceae</taxon>
        <taxon>Methanochimaera</taxon>
    </lineage>
</organism>
<dbReference type="InterPro" id="IPR004636">
    <property type="entry name" value="AcOrn/SuccOrn_fam"/>
</dbReference>
<evidence type="ECO:0000313" key="8">
    <source>
        <dbReference type="EMBL" id="WOF15373.1"/>
    </source>
</evidence>
<evidence type="ECO:0000256" key="5">
    <source>
        <dbReference type="ARBA" id="ARBA00022898"/>
    </source>
</evidence>
<dbReference type="Pfam" id="PF00202">
    <property type="entry name" value="Aminotran_3"/>
    <property type="match status" value="1"/>
</dbReference>